<gene>
    <name evidence="2" type="ORF">THMIRHAT_11340</name>
</gene>
<keyword evidence="3" id="KW-1185">Reference proteome</keyword>
<feature type="signal peptide" evidence="1">
    <location>
        <begin position="1"/>
        <end position="27"/>
    </location>
</feature>
<keyword evidence="1" id="KW-0732">Signal</keyword>
<reference evidence="3" key="1">
    <citation type="submission" date="2019-11" db="EMBL/GenBank/DDBJ databases">
        <title>Isolation and characterization of two novel species in the genus Thiomicrorhabdus.</title>
        <authorList>
            <person name="Mochizuki J."/>
            <person name="Kojima H."/>
            <person name="Fukui M."/>
        </authorList>
    </citation>
    <scope>NUCLEOTIDE SEQUENCE [LARGE SCALE GENOMIC DNA]</scope>
    <source>
        <strain evidence="3">AkT22</strain>
    </source>
</reference>
<dbReference type="RefSeq" id="WP_173291194.1">
    <property type="nucleotide sequence ID" value="NZ_AP021888.1"/>
</dbReference>
<evidence type="ECO:0008006" key="4">
    <source>
        <dbReference type="Google" id="ProtNLM"/>
    </source>
</evidence>
<dbReference type="Proteomes" id="UP000501466">
    <property type="component" value="Chromosome"/>
</dbReference>
<proteinExistence type="predicted"/>
<evidence type="ECO:0000313" key="3">
    <source>
        <dbReference type="Proteomes" id="UP000501466"/>
    </source>
</evidence>
<feature type="chain" id="PRO_5026260144" description="DUF3298 domain-containing protein" evidence="1">
    <location>
        <begin position="28"/>
        <end position="248"/>
    </location>
</feature>
<sequence length="248" mass="29058">MNSKIYSQLLKSFIPVVLLLMTDTVQAVTLKDFKATFDVRVLGFNVGEATQTLSCDQDDHQCNLVSEAIPPSWARRFINEESIEKIQLSMSEEQFKLLEYKKLLTRHYDDKTEHKTYTIQLETQPKQLRYLEGDKTWPAEPLAFDVISLAYAIQYQVLNKRPLEGFYLQDEKQQTLIELKKTFIEDDIEPDFVDDAISALRFEFSNAKIEAKLWLVPQYGYFPGRIEILNKEKDRRIVLEINKAPKFY</sequence>
<accession>A0A6F8PMU3</accession>
<evidence type="ECO:0000313" key="2">
    <source>
        <dbReference type="EMBL" id="BBP43388.1"/>
    </source>
</evidence>
<dbReference type="EMBL" id="AP021888">
    <property type="protein sequence ID" value="BBP43388.1"/>
    <property type="molecule type" value="Genomic_DNA"/>
</dbReference>
<evidence type="ECO:0000256" key="1">
    <source>
        <dbReference type="SAM" id="SignalP"/>
    </source>
</evidence>
<organism evidence="2 3">
    <name type="scientific">Thiosulfativibrio zosterae</name>
    <dbReference type="NCBI Taxonomy" id="2675053"/>
    <lineage>
        <taxon>Bacteria</taxon>
        <taxon>Pseudomonadati</taxon>
        <taxon>Pseudomonadota</taxon>
        <taxon>Gammaproteobacteria</taxon>
        <taxon>Thiotrichales</taxon>
        <taxon>Piscirickettsiaceae</taxon>
        <taxon>Thiosulfativibrio</taxon>
    </lineage>
</organism>
<protein>
    <recommendedName>
        <fullName evidence="4">DUF3298 domain-containing protein</fullName>
    </recommendedName>
</protein>
<dbReference type="KEGG" id="tzo:THMIRHAT_11340"/>
<dbReference type="AlphaFoldDB" id="A0A6F8PMU3"/>
<name>A0A6F8PMU3_9GAMM</name>